<organism evidence="2">
    <name type="scientific">Cupriavidus necator</name>
    <name type="common">Alcaligenes eutrophus</name>
    <name type="synonym">Ralstonia eutropha</name>
    <dbReference type="NCBI Taxonomy" id="106590"/>
    <lineage>
        <taxon>Bacteria</taxon>
        <taxon>Pseudomonadati</taxon>
        <taxon>Pseudomonadota</taxon>
        <taxon>Betaproteobacteria</taxon>
        <taxon>Burkholderiales</taxon>
        <taxon>Burkholderiaceae</taxon>
        <taxon>Cupriavidus</taxon>
    </lineage>
</organism>
<feature type="transmembrane region" description="Helical" evidence="1">
    <location>
        <begin position="37"/>
        <end position="56"/>
    </location>
</feature>
<evidence type="ECO:0000313" key="2">
    <source>
        <dbReference type="EMBL" id="SCU74130.1"/>
    </source>
</evidence>
<proteinExistence type="predicted"/>
<evidence type="ECO:0000256" key="1">
    <source>
        <dbReference type="SAM" id="Phobius"/>
    </source>
</evidence>
<accession>A0A1K0IBB4</accession>
<protein>
    <submittedName>
        <fullName evidence="2">Holin</fullName>
    </submittedName>
</protein>
<feature type="transmembrane region" description="Helical" evidence="1">
    <location>
        <begin position="6"/>
        <end position="25"/>
    </location>
</feature>
<dbReference type="AlphaFoldDB" id="A0A1K0IBB4"/>
<sequence length="99" mass="10409">MQEHEKSLYVLLVMGAVIGIGKLLVSNDPITLRLILGRALLGAATSMVAGVGLAQFPDLPPMALYGIGCALGIVGSQYLELWLKRWMSKQGGGRGGKAT</sequence>
<keyword evidence="1" id="KW-0472">Membrane</keyword>
<dbReference type="GO" id="GO:0044660">
    <property type="term" value="P:viral release via pore formation in host cell membrane"/>
    <property type="evidence" value="ECO:0007669"/>
    <property type="project" value="InterPro"/>
</dbReference>
<gene>
    <name evidence="2" type="primary">Y</name>
    <name evidence="2" type="ORF">CNECB9_1560018</name>
</gene>
<keyword evidence="1" id="KW-0812">Transmembrane</keyword>
<dbReference type="EMBL" id="FMSH01000064">
    <property type="protein sequence ID" value="SCU74130.1"/>
    <property type="molecule type" value="Genomic_DNA"/>
</dbReference>
<dbReference type="RefSeq" id="WP_340521209.1">
    <property type="nucleotide sequence ID" value="NZ_FMSH01000064.1"/>
</dbReference>
<dbReference type="InterPro" id="IPR007633">
    <property type="entry name" value="Phage_P2_Holin"/>
</dbReference>
<feature type="transmembrane region" description="Helical" evidence="1">
    <location>
        <begin position="62"/>
        <end position="83"/>
    </location>
</feature>
<reference evidence="2" key="1">
    <citation type="submission" date="2016-09" db="EMBL/GenBank/DDBJ databases">
        <authorList>
            <person name="Capua I."/>
            <person name="De Benedictis P."/>
            <person name="Joannis T."/>
            <person name="Lombin L.H."/>
            <person name="Cattoli G."/>
        </authorList>
    </citation>
    <scope>NUCLEOTIDE SEQUENCE</scope>
    <source>
        <strain evidence="2">B9</strain>
    </source>
</reference>
<keyword evidence="1" id="KW-1133">Transmembrane helix</keyword>
<name>A0A1K0IBB4_CUPNE</name>
<dbReference type="Pfam" id="PF04550">
    <property type="entry name" value="Phage_holin_3_2"/>
    <property type="match status" value="1"/>
</dbReference>